<dbReference type="EMBL" id="REGN01004042">
    <property type="protein sequence ID" value="RNA19449.1"/>
    <property type="molecule type" value="Genomic_DNA"/>
</dbReference>
<dbReference type="AlphaFoldDB" id="A0A3M7R7M2"/>
<comment type="caution">
    <text evidence="1">The sequence shown here is derived from an EMBL/GenBank/DDBJ whole genome shotgun (WGS) entry which is preliminary data.</text>
</comment>
<organism evidence="1 2">
    <name type="scientific">Brachionus plicatilis</name>
    <name type="common">Marine rotifer</name>
    <name type="synonym">Brachionus muelleri</name>
    <dbReference type="NCBI Taxonomy" id="10195"/>
    <lineage>
        <taxon>Eukaryota</taxon>
        <taxon>Metazoa</taxon>
        <taxon>Spiralia</taxon>
        <taxon>Gnathifera</taxon>
        <taxon>Rotifera</taxon>
        <taxon>Eurotatoria</taxon>
        <taxon>Monogononta</taxon>
        <taxon>Pseudotrocha</taxon>
        <taxon>Ploima</taxon>
        <taxon>Brachionidae</taxon>
        <taxon>Brachionus</taxon>
    </lineage>
</organism>
<gene>
    <name evidence="1" type="ORF">BpHYR1_033292</name>
</gene>
<keyword evidence="2" id="KW-1185">Reference proteome</keyword>
<evidence type="ECO:0000313" key="1">
    <source>
        <dbReference type="EMBL" id="RNA19449.1"/>
    </source>
</evidence>
<name>A0A3M7R7M2_BRAPC</name>
<protein>
    <submittedName>
        <fullName evidence="1">Uncharacterized protein</fullName>
    </submittedName>
</protein>
<dbReference type="Proteomes" id="UP000276133">
    <property type="component" value="Unassembled WGS sequence"/>
</dbReference>
<evidence type="ECO:0000313" key="2">
    <source>
        <dbReference type="Proteomes" id="UP000276133"/>
    </source>
</evidence>
<reference evidence="1 2" key="1">
    <citation type="journal article" date="2018" name="Sci. Rep.">
        <title>Genomic signatures of local adaptation to the degree of environmental predictability in rotifers.</title>
        <authorList>
            <person name="Franch-Gras L."/>
            <person name="Hahn C."/>
            <person name="Garcia-Roger E.M."/>
            <person name="Carmona M.J."/>
            <person name="Serra M."/>
            <person name="Gomez A."/>
        </authorList>
    </citation>
    <scope>NUCLEOTIDE SEQUENCE [LARGE SCALE GENOMIC DNA]</scope>
    <source>
        <strain evidence="1">HYR1</strain>
    </source>
</reference>
<sequence>MLINFDKQVLIISRCLENLYYHLYQSILESRDKREMLNDFFWMAQKIIYPSSKINHKFSIKSLISKIK</sequence>
<accession>A0A3M7R7M2</accession>
<proteinExistence type="predicted"/>